<dbReference type="AlphaFoldDB" id="A0A2I2YM58"/>
<dbReference type="GeneTree" id="ENSGT00950000182886"/>
<reference evidence="2" key="1">
    <citation type="submission" date="2011-05" db="EMBL/GenBank/DDBJ databases">
        <title>Insights into the evolution of the great apes provided by the gorilla genome.</title>
        <authorList>
            <person name="Scally A."/>
        </authorList>
    </citation>
    <scope>NUCLEOTIDE SEQUENCE [LARGE SCALE GENOMIC DNA]</scope>
</reference>
<gene>
    <name evidence="1" type="primary">LOC101128506</name>
</gene>
<dbReference type="EMBL" id="CABD030128658">
    <property type="status" value="NOT_ANNOTATED_CDS"/>
    <property type="molecule type" value="Genomic_DNA"/>
</dbReference>
<name>A0A2I2YM58_GORGO</name>
<organism evidence="1 2">
    <name type="scientific">Gorilla gorilla gorilla</name>
    <name type="common">Western lowland gorilla</name>
    <dbReference type="NCBI Taxonomy" id="9595"/>
    <lineage>
        <taxon>Eukaryota</taxon>
        <taxon>Metazoa</taxon>
        <taxon>Chordata</taxon>
        <taxon>Craniata</taxon>
        <taxon>Vertebrata</taxon>
        <taxon>Euteleostomi</taxon>
        <taxon>Mammalia</taxon>
        <taxon>Eutheria</taxon>
        <taxon>Euarchontoglires</taxon>
        <taxon>Primates</taxon>
        <taxon>Haplorrhini</taxon>
        <taxon>Catarrhini</taxon>
        <taxon>Hominidae</taxon>
        <taxon>Gorilla</taxon>
    </lineage>
</organism>
<protein>
    <submittedName>
        <fullName evidence="1">Uncharacterized protein</fullName>
    </submittedName>
</protein>
<sequence length="142" mass="16276">MAMATAVVEERLLAALAYLQCTVGCAVFTRNRQTNSVYSRHAPPSRRLGVPARATCVVQELPSLALPLYQYASNESTPRLRSAPSCILLAMFLVHYWHRSPFSNKFWLVVNGHVDKHPFRSYPKESQKNRRYWIQNTKGRLI</sequence>
<reference evidence="1" key="4">
    <citation type="submission" date="2025-09" db="UniProtKB">
        <authorList>
            <consortium name="Ensembl"/>
        </authorList>
    </citation>
    <scope>IDENTIFICATION</scope>
</reference>
<proteinExistence type="predicted"/>
<evidence type="ECO:0000313" key="1">
    <source>
        <dbReference type="Ensembl" id="ENSGGOP00000035980.1"/>
    </source>
</evidence>
<dbReference type="Ensembl" id="ENSGGOT00000054498.1">
    <property type="protein sequence ID" value="ENSGGOP00000035980.1"/>
    <property type="gene ID" value="ENSGGOG00000042381.1"/>
</dbReference>
<keyword evidence="2" id="KW-1185">Reference proteome</keyword>
<dbReference type="Proteomes" id="UP000001519">
    <property type="component" value="Chromosome X"/>
</dbReference>
<accession>A0A2I2YM58</accession>
<reference evidence="1 2" key="2">
    <citation type="journal article" date="2012" name="Nature">
        <title>Insights into hominid evolution from the gorilla genome sequence.</title>
        <authorList>
            <person name="Scally A."/>
            <person name="Dutheil J.Y."/>
            <person name="Hillier L.W."/>
            <person name="Jordan G.E."/>
            <person name="Goodhead I."/>
            <person name="Herrero J."/>
            <person name="Hobolth A."/>
            <person name="Lappalainen T."/>
            <person name="Mailund T."/>
            <person name="Marques-Bonet T."/>
            <person name="McCarthy S."/>
            <person name="Montgomery S.H."/>
            <person name="Schwalie P.C."/>
            <person name="Tang Y.A."/>
            <person name="Ward M.C."/>
            <person name="Xue Y."/>
            <person name="Yngvadottir B."/>
            <person name="Alkan C."/>
            <person name="Andersen L.N."/>
            <person name="Ayub Q."/>
            <person name="Ball E.V."/>
            <person name="Beal K."/>
            <person name="Bradley B.J."/>
            <person name="Chen Y."/>
            <person name="Clee C.M."/>
            <person name="Fitzgerald S."/>
            <person name="Graves T.A."/>
            <person name="Gu Y."/>
            <person name="Heath P."/>
            <person name="Heger A."/>
            <person name="Karakoc E."/>
            <person name="Kolb-Kokocinski A."/>
            <person name="Laird G.K."/>
            <person name="Lunter G."/>
            <person name="Meader S."/>
            <person name="Mort M."/>
            <person name="Mullikin J.C."/>
            <person name="Munch K."/>
            <person name="O'Connor T.D."/>
            <person name="Phillips A.D."/>
            <person name="Prado-Martinez J."/>
            <person name="Rogers A.S."/>
            <person name="Sajjadian S."/>
            <person name="Schmidt D."/>
            <person name="Shaw K."/>
            <person name="Simpson J.T."/>
            <person name="Stenson P.D."/>
            <person name="Turner D.J."/>
            <person name="Vigilant L."/>
            <person name="Vilella A.J."/>
            <person name="Whitener W."/>
            <person name="Zhu B."/>
            <person name="Cooper D.N."/>
            <person name="de Jong P."/>
            <person name="Dermitzakis E.T."/>
            <person name="Eichler E.E."/>
            <person name="Flicek P."/>
            <person name="Goldman N."/>
            <person name="Mundy N.I."/>
            <person name="Ning Z."/>
            <person name="Odom D.T."/>
            <person name="Ponting C.P."/>
            <person name="Quail M.A."/>
            <person name="Ryder O.A."/>
            <person name="Searle S.M."/>
            <person name="Warren W.C."/>
            <person name="Wilson R.K."/>
            <person name="Schierup M.H."/>
            <person name="Rogers J."/>
            <person name="Tyler-Smith C."/>
            <person name="Durbin R."/>
        </authorList>
    </citation>
    <scope>NUCLEOTIDE SEQUENCE [LARGE SCALE GENOMIC DNA]</scope>
</reference>
<reference evidence="1" key="3">
    <citation type="submission" date="2025-08" db="UniProtKB">
        <authorList>
            <consortium name="Ensembl"/>
        </authorList>
    </citation>
    <scope>IDENTIFICATION</scope>
</reference>
<evidence type="ECO:0000313" key="2">
    <source>
        <dbReference type="Proteomes" id="UP000001519"/>
    </source>
</evidence>